<dbReference type="Proteomes" id="UP000245080">
    <property type="component" value="Unassembled WGS sequence"/>
</dbReference>
<dbReference type="PROSITE" id="PS50943">
    <property type="entry name" value="HTH_CROC1"/>
    <property type="match status" value="1"/>
</dbReference>
<evidence type="ECO:0000313" key="4">
    <source>
        <dbReference type="Proteomes" id="UP000245080"/>
    </source>
</evidence>
<proteinExistence type="predicted"/>
<name>A0A2V1N0Z4_9LACO</name>
<dbReference type="CDD" id="cd00093">
    <property type="entry name" value="HTH_XRE"/>
    <property type="match status" value="1"/>
</dbReference>
<dbReference type="InterPro" id="IPR001387">
    <property type="entry name" value="Cro/C1-type_HTH"/>
</dbReference>
<sequence length="70" mass="8123">MPNLVKQLRLERQLTQKSVAETIGVTTRTIISIERGQYKPSILLAYKLAQFFNTTIETLFCLSNYQEDEQ</sequence>
<dbReference type="Gene3D" id="1.10.260.40">
    <property type="entry name" value="lambda repressor-like DNA-binding domains"/>
    <property type="match status" value="1"/>
</dbReference>
<evidence type="ECO:0000259" key="2">
    <source>
        <dbReference type="PROSITE" id="PS50943"/>
    </source>
</evidence>
<dbReference type="EMBL" id="QCXQ01000002">
    <property type="protein sequence ID" value="PWG00418.1"/>
    <property type="molecule type" value="Genomic_DNA"/>
</dbReference>
<dbReference type="GO" id="GO:0003677">
    <property type="term" value="F:DNA binding"/>
    <property type="evidence" value="ECO:0007669"/>
    <property type="project" value="UniProtKB-KW"/>
</dbReference>
<evidence type="ECO:0000313" key="3">
    <source>
        <dbReference type="EMBL" id="PWG00418.1"/>
    </source>
</evidence>
<evidence type="ECO:0000256" key="1">
    <source>
        <dbReference type="ARBA" id="ARBA00023125"/>
    </source>
</evidence>
<accession>A0A2V1N0Z4</accession>
<comment type="caution">
    <text evidence="3">The sequence shown here is derived from an EMBL/GenBank/DDBJ whole genome shotgun (WGS) entry which is preliminary data.</text>
</comment>
<dbReference type="RefSeq" id="WP_109250366.1">
    <property type="nucleotide sequence ID" value="NZ_QCXQ01000002.1"/>
</dbReference>
<dbReference type="OrthoDB" id="6386941at2"/>
<organism evidence="3 4">
    <name type="scientific">Levilactobacillus bambusae</name>
    <dbReference type="NCBI Taxonomy" id="2024736"/>
    <lineage>
        <taxon>Bacteria</taxon>
        <taxon>Bacillati</taxon>
        <taxon>Bacillota</taxon>
        <taxon>Bacilli</taxon>
        <taxon>Lactobacillales</taxon>
        <taxon>Lactobacillaceae</taxon>
        <taxon>Levilactobacillus</taxon>
    </lineage>
</organism>
<keyword evidence="4" id="KW-1185">Reference proteome</keyword>
<dbReference type="AlphaFoldDB" id="A0A2V1N0Z4"/>
<gene>
    <name evidence="3" type="ORF">DCM90_05695</name>
</gene>
<dbReference type="SUPFAM" id="SSF47413">
    <property type="entry name" value="lambda repressor-like DNA-binding domains"/>
    <property type="match status" value="1"/>
</dbReference>
<keyword evidence="1" id="KW-0238">DNA-binding</keyword>
<dbReference type="PANTHER" id="PTHR46558:SF4">
    <property type="entry name" value="DNA-BIDING PHAGE PROTEIN"/>
    <property type="match status" value="1"/>
</dbReference>
<dbReference type="Pfam" id="PF01381">
    <property type="entry name" value="HTH_3"/>
    <property type="match status" value="1"/>
</dbReference>
<reference evidence="3 4" key="1">
    <citation type="journal article" date="2018" name="Int. J. Syst. Evol. Microbiol.">
        <title>Lactobacillus bambusae sp. nov., isolated from a traditional fermented Ma-bamboo shoots of Taiwan.</title>
        <authorList>
            <person name="Wang L.-T."/>
        </authorList>
    </citation>
    <scope>NUCLEOTIDE SEQUENCE [LARGE SCALE GENOMIC DNA]</scope>
    <source>
        <strain evidence="3 4">BS-W1</strain>
    </source>
</reference>
<protein>
    <submittedName>
        <fullName evidence="3">Transcriptional regulator</fullName>
    </submittedName>
</protein>
<feature type="domain" description="HTH cro/C1-type" evidence="2">
    <location>
        <begin position="5"/>
        <end position="59"/>
    </location>
</feature>
<dbReference type="PANTHER" id="PTHR46558">
    <property type="entry name" value="TRACRIPTIONAL REGULATORY PROTEIN-RELATED-RELATED"/>
    <property type="match status" value="1"/>
</dbReference>
<dbReference type="InterPro" id="IPR010982">
    <property type="entry name" value="Lambda_DNA-bd_dom_sf"/>
</dbReference>
<dbReference type="SMART" id="SM00530">
    <property type="entry name" value="HTH_XRE"/>
    <property type="match status" value="1"/>
</dbReference>